<proteinExistence type="predicted"/>
<evidence type="ECO:0000259" key="1">
    <source>
        <dbReference type="SMART" id="SM00642"/>
    </source>
</evidence>
<dbReference type="Proteomes" id="UP000000393">
    <property type="component" value="Chromosome"/>
</dbReference>
<dbReference type="GO" id="GO:0030980">
    <property type="term" value="P:alpha-glucan catabolic process"/>
    <property type="evidence" value="ECO:0007669"/>
    <property type="project" value="TreeGrafter"/>
</dbReference>
<dbReference type="SMART" id="SM00642">
    <property type="entry name" value="Aamy"/>
    <property type="match status" value="1"/>
</dbReference>
<dbReference type="GO" id="GO:0005992">
    <property type="term" value="P:trehalose biosynthetic process"/>
    <property type="evidence" value="ECO:0007669"/>
    <property type="project" value="TreeGrafter"/>
</dbReference>
<dbReference type="InterPro" id="IPR017853">
    <property type="entry name" value="GH"/>
</dbReference>
<evidence type="ECO:0000313" key="3">
    <source>
        <dbReference type="Proteomes" id="UP000000393"/>
    </source>
</evidence>
<dbReference type="GO" id="GO:0047470">
    <property type="term" value="F:(1,4)-alpha-D-glucan 1-alpha-D-glucosylmutase activity"/>
    <property type="evidence" value="ECO:0007669"/>
    <property type="project" value="UniProtKB-EC"/>
</dbReference>
<dbReference type="SUPFAM" id="SSF51445">
    <property type="entry name" value="(Trans)glycosidases"/>
    <property type="match status" value="1"/>
</dbReference>
<accession>D8K657</accession>
<keyword evidence="3" id="KW-1185">Reference proteome</keyword>
<reference evidence="2 3" key="1">
    <citation type="submission" date="2010-06" db="EMBL/GenBank/DDBJ databases">
        <title>Complete sequence of chromosome of Nitrosococcus watsoni C-113.</title>
        <authorList>
            <consortium name="US DOE Joint Genome Institute"/>
            <person name="Lucas S."/>
            <person name="Copeland A."/>
            <person name="Lapidus A."/>
            <person name="Cheng J.-F."/>
            <person name="Bruce D."/>
            <person name="Goodwin L."/>
            <person name="Pitluck S."/>
            <person name="Malfatti S.A."/>
            <person name="Chain P.S.G."/>
            <person name="Land M."/>
            <person name="Hauser L."/>
            <person name="Kyrpides N."/>
            <person name="Ivanova N."/>
            <person name="Cambell M.A."/>
            <person name="Heidelberg J.F."/>
            <person name="Klotz M.G."/>
            <person name="Woyke T."/>
        </authorList>
    </citation>
    <scope>NUCLEOTIDE SEQUENCE [LARGE SCALE GENOMIC DNA]</scope>
    <source>
        <strain evidence="2 3">C-113</strain>
    </source>
</reference>
<dbReference type="NCBIfam" id="TIGR02401">
    <property type="entry name" value="trehalose_TreY"/>
    <property type="match status" value="1"/>
</dbReference>
<dbReference type="CDD" id="cd11336">
    <property type="entry name" value="AmyAc_MTSase"/>
    <property type="match status" value="1"/>
</dbReference>
<dbReference type="InterPro" id="IPR013797">
    <property type="entry name" value="Maltooligo_trehalose_synth_4"/>
</dbReference>
<dbReference type="STRING" id="105559.Nwat_1475"/>
<dbReference type="InterPro" id="IPR006047">
    <property type="entry name" value="GH13_cat_dom"/>
</dbReference>
<dbReference type="EMBL" id="CP002086">
    <property type="protein sequence ID" value="ADJ28384.1"/>
    <property type="molecule type" value="Genomic_DNA"/>
</dbReference>
<dbReference type="InterPro" id="IPR012767">
    <property type="entry name" value="Trehalose_TreY"/>
</dbReference>
<feature type="domain" description="Glycosyl hydrolase family 13 catalytic" evidence="1">
    <location>
        <begin position="6"/>
        <end position="484"/>
    </location>
</feature>
<keyword evidence="2" id="KW-0413">Isomerase</keyword>
<evidence type="ECO:0000313" key="2">
    <source>
        <dbReference type="EMBL" id="ADJ28384.1"/>
    </source>
</evidence>
<dbReference type="Pfam" id="PF00128">
    <property type="entry name" value="Alpha-amylase"/>
    <property type="match status" value="1"/>
</dbReference>
<organism evidence="2 3">
    <name type="scientific">Nitrosococcus watsoni (strain C-113)</name>
    <dbReference type="NCBI Taxonomy" id="105559"/>
    <lineage>
        <taxon>Bacteria</taxon>
        <taxon>Pseudomonadati</taxon>
        <taxon>Pseudomonadota</taxon>
        <taxon>Gammaproteobacteria</taxon>
        <taxon>Chromatiales</taxon>
        <taxon>Chromatiaceae</taxon>
        <taxon>Nitrosococcus</taxon>
    </lineage>
</organism>
<dbReference type="PANTHER" id="PTHR10357">
    <property type="entry name" value="ALPHA-AMYLASE FAMILY MEMBER"/>
    <property type="match status" value="1"/>
</dbReference>
<dbReference type="CAZy" id="GH13">
    <property type="family name" value="Glycoside Hydrolase Family 13"/>
</dbReference>
<dbReference type="AlphaFoldDB" id="D8K657"/>
<gene>
    <name evidence="2" type="ordered locus">Nwat_1475</name>
</gene>
<dbReference type="Gene3D" id="1.10.10.470">
    <property type="entry name" value="Maltooligosyl trehalose synthase, domain 4"/>
    <property type="match status" value="1"/>
</dbReference>
<dbReference type="EC" id="5.4.99.15" evidence="2"/>
<dbReference type="HOGENOM" id="CLU_005045_1_0_6"/>
<dbReference type="PANTHER" id="PTHR10357:SF216">
    <property type="entry name" value="MALTOOLIGOSYL TREHALOSE SYNTHASE-RELATED"/>
    <property type="match status" value="1"/>
</dbReference>
<dbReference type="FunFam" id="3.20.20.80:FF:000341">
    <property type="entry name" value="Maltooligosyl trehalose synthase"/>
    <property type="match status" value="1"/>
</dbReference>
<name>D8K657_NITWC</name>
<sequence length="969" mass="112500">MIKIPRATYRLQFNSQFTFADAEAIVPYLHELGVSHCYASPYLKARSGSPHGYDIVDHNALNPEIGDEETFSSWILALRRHEMGQILDIVPNHMGVGGDDNGWWLDVLEHGPASEYAGYFDIDWRPIKEELRGKVLLPLLGDHYGTVLEKGELELTFDLERGQFSLCFYHHRFPIDPNTYPDILGYRMERLADHFPEEEVSFLEYQSLITAFQHLPSRHDTSDEKRAERLRDCAIYKRRLAESCRKYPAIGAFVLDTVAVLNGVVEQPESFNQLHYLLERQAYRLAYWRVAADEINYRRFFDINDLAGLRMENQAVFETTHRFILELVKKGEVDGLRIDHPDGLYDPLSYYQHLNKKIIDIQGEGERNHFSHPISKPNYYIVIEKILASYEHLPENWPVCGTTGYEFASLNNGLFIYPSSQKEFEQLYSRFIGRSWDFDQLLYERKKIIIRVQLSSELTVLANRLNSIAQRDRHTRDFTLNGLREALTEVVACFPVYRTYVATNQVSEEDKRFVQWAVVQAKKRSPAADISIFDFIQAILLLEASLRSEFPEGVIPFVMRFQQYTGPVMAKALEDTALYIYNYLVSLNDVGSDPRNFGVSLPSFHRANQERVQHWPHGMITSSTHDSKRSEDVRARLNVLSEIPEEWRKRLSRWTRINRSKVRRLNGFRAPSRNDEYLFYQTVLGAWPLLEMSEERLINFQGRIEAYMLKAIKEAKVHTSWINPNIEYETAVVHFVRNALGNLEKNPFLVDFIPFQKRVARFGLLNGLSQLLLKLTVPGVPDIYQGNELWEFQLVDPDNRHPVDFALRQRMLQHLMLLIHSGQPLAFHTYELLRNKENSLVKLYLTWKVLSFRARLPFLFEKGDYTALSVHGAKAKHICAFARRHQNKLVLSVVPRWFALLGDNGDGLPLGESLWKGTWVEIPEVNGYEKFTNVLTDEIITIVRNKGKNYIPAHKLFKNFSVSLLFGLK</sequence>
<dbReference type="Gene3D" id="3.20.20.80">
    <property type="entry name" value="Glycosidases"/>
    <property type="match status" value="3"/>
</dbReference>
<dbReference type="eggNOG" id="COG3280">
    <property type="taxonomic scope" value="Bacteria"/>
</dbReference>
<protein>
    <submittedName>
        <fullName evidence="2">Malto-oligosyltrehalose synthase</fullName>
        <ecNumber evidence="2">5.4.99.15</ecNumber>
    </submittedName>
</protein>
<dbReference type="KEGG" id="nwa:Nwat_1475"/>